<dbReference type="Gene3D" id="2.40.70.10">
    <property type="entry name" value="Acid Proteases"/>
    <property type="match status" value="1"/>
</dbReference>
<dbReference type="Proteomes" id="UP000077521">
    <property type="component" value="Unassembled WGS sequence"/>
</dbReference>
<dbReference type="AlphaFoldDB" id="A0A177TT77"/>
<evidence type="ECO:0000313" key="2">
    <source>
        <dbReference type="Proteomes" id="UP000077521"/>
    </source>
</evidence>
<comment type="caution">
    <text evidence="1">The sequence shown here is derived from an EMBL/GenBank/DDBJ whole genome shotgun (WGS) entry which is preliminary data.</text>
</comment>
<dbReference type="GO" id="GO:0006508">
    <property type="term" value="P:proteolysis"/>
    <property type="evidence" value="ECO:0007669"/>
    <property type="project" value="InterPro"/>
</dbReference>
<protein>
    <submittedName>
        <fullName evidence="1">Uncharacterized protein</fullName>
    </submittedName>
</protein>
<dbReference type="InterPro" id="IPR001995">
    <property type="entry name" value="Peptidase_A2_cat"/>
</dbReference>
<evidence type="ECO:0000313" key="1">
    <source>
        <dbReference type="EMBL" id="KAE8257365.1"/>
    </source>
</evidence>
<reference evidence="1" key="1">
    <citation type="submission" date="2016-04" db="EMBL/GenBank/DDBJ databases">
        <authorList>
            <person name="Nguyen H.D."/>
            <person name="Samba Siva P."/>
            <person name="Cullis J."/>
            <person name="Levesque C.A."/>
            <person name="Hambleton S."/>
        </authorList>
    </citation>
    <scope>NUCLEOTIDE SEQUENCE</scope>
    <source>
        <strain evidence="1">DAOMC 236416</strain>
    </source>
</reference>
<reference evidence="1" key="2">
    <citation type="journal article" date="2019" name="IMA Fungus">
        <title>Genome sequencing and comparison of five Tilletia species to identify candidate genes for the detection of regulated species infecting wheat.</title>
        <authorList>
            <person name="Nguyen H.D.T."/>
            <person name="Sultana T."/>
            <person name="Kesanakurti P."/>
            <person name="Hambleton S."/>
        </authorList>
    </citation>
    <scope>NUCLEOTIDE SEQUENCE</scope>
    <source>
        <strain evidence="1">DAOMC 236416</strain>
    </source>
</reference>
<accession>A0A177TT77</accession>
<dbReference type="PROSITE" id="PS50175">
    <property type="entry name" value="ASP_PROT_RETROV"/>
    <property type="match status" value="1"/>
</dbReference>
<dbReference type="SUPFAM" id="SSF50630">
    <property type="entry name" value="Acid proteases"/>
    <property type="match status" value="1"/>
</dbReference>
<dbReference type="InterPro" id="IPR021109">
    <property type="entry name" value="Peptidase_aspartic_dom_sf"/>
</dbReference>
<dbReference type="GO" id="GO:0004190">
    <property type="term" value="F:aspartic-type endopeptidase activity"/>
    <property type="evidence" value="ECO:0007669"/>
    <property type="project" value="InterPro"/>
</dbReference>
<sequence>MSSLLDTGASLSIIDRNLLHALGGTVTGQTMPVSGLGSAMSYEWCTIPVLIDGRDERGNAIGVECILDVNVLEASAPGLCLGQDFISTHGVTIQARRGITALEVKNRILTFAVHDRLPSPYAKQAELCVLRDVVVPARSHAWVPVDYVYMNERLLSFDTAVNKDAPRPSEHHSGN</sequence>
<gene>
    <name evidence="1" type="ORF">A4X13_0g2414</name>
</gene>
<keyword evidence="2" id="KW-1185">Reference proteome</keyword>
<name>A0A177TT77_9BASI</name>
<proteinExistence type="predicted"/>
<organism evidence="1 2">
    <name type="scientific">Tilletia indica</name>
    <dbReference type="NCBI Taxonomy" id="43049"/>
    <lineage>
        <taxon>Eukaryota</taxon>
        <taxon>Fungi</taxon>
        <taxon>Dikarya</taxon>
        <taxon>Basidiomycota</taxon>
        <taxon>Ustilaginomycotina</taxon>
        <taxon>Exobasidiomycetes</taxon>
        <taxon>Tilletiales</taxon>
        <taxon>Tilletiaceae</taxon>
        <taxon>Tilletia</taxon>
    </lineage>
</organism>
<dbReference type="EMBL" id="LWDF02000114">
    <property type="protein sequence ID" value="KAE8257365.1"/>
    <property type="molecule type" value="Genomic_DNA"/>
</dbReference>